<evidence type="ECO:0000256" key="2">
    <source>
        <dbReference type="ARBA" id="ARBA00007581"/>
    </source>
</evidence>
<dbReference type="PANTHER" id="PTHR30096">
    <property type="entry name" value="4,5-DOPA DIOXYGENASE EXTRADIOL-LIKE PROTEIN"/>
    <property type="match status" value="1"/>
</dbReference>
<dbReference type="SUPFAM" id="SSF53213">
    <property type="entry name" value="LigB-like"/>
    <property type="match status" value="1"/>
</dbReference>
<dbReference type="PIRSF" id="PIRSF006157">
    <property type="entry name" value="Doxgns_DODA"/>
    <property type="match status" value="1"/>
</dbReference>
<protein>
    <submittedName>
        <fullName evidence="7">Dioxygenase</fullName>
    </submittedName>
</protein>
<gene>
    <name evidence="7" type="ORF">DAI18_07545</name>
</gene>
<dbReference type="RefSeq" id="WP_107889063.1">
    <property type="nucleotide sequence ID" value="NZ_CP028519.1"/>
</dbReference>
<evidence type="ECO:0000313" key="7">
    <source>
        <dbReference type="EMBL" id="AVY93913.1"/>
    </source>
</evidence>
<name>A0A2S0P9D1_9NEIS</name>
<evidence type="ECO:0000256" key="3">
    <source>
        <dbReference type="ARBA" id="ARBA00022723"/>
    </source>
</evidence>
<dbReference type="PANTHER" id="PTHR30096:SF0">
    <property type="entry name" value="4,5-DOPA DIOXYGENASE EXTRADIOL-LIKE PROTEIN"/>
    <property type="match status" value="1"/>
</dbReference>
<reference evidence="7 8" key="1">
    <citation type="submission" date="2018-04" db="EMBL/GenBank/DDBJ databases">
        <title>Denitrifier Microvirgula.</title>
        <authorList>
            <person name="Anderson E."/>
            <person name="Jang J."/>
            <person name="Ishii S."/>
        </authorList>
    </citation>
    <scope>NUCLEOTIDE SEQUENCE [LARGE SCALE GENOMIC DNA]</scope>
    <source>
        <strain evidence="7 8">BE2.4</strain>
    </source>
</reference>
<evidence type="ECO:0000259" key="6">
    <source>
        <dbReference type="Pfam" id="PF02900"/>
    </source>
</evidence>
<dbReference type="Gene3D" id="3.40.830.10">
    <property type="entry name" value="LigB-like"/>
    <property type="match status" value="1"/>
</dbReference>
<organism evidence="7 8">
    <name type="scientific">Microvirgula aerodenitrificans</name>
    <dbReference type="NCBI Taxonomy" id="57480"/>
    <lineage>
        <taxon>Bacteria</taxon>
        <taxon>Pseudomonadati</taxon>
        <taxon>Pseudomonadota</taxon>
        <taxon>Betaproteobacteria</taxon>
        <taxon>Neisseriales</taxon>
        <taxon>Aquaspirillaceae</taxon>
        <taxon>Microvirgula</taxon>
    </lineage>
</organism>
<dbReference type="KEGG" id="maer:DAI18_07545"/>
<keyword evidence="8" id="KW-1185">Reference proteome</keyword>
<comment type="similarity">
    <text evidence="2">Belongs to the DODA-type extradiol aromatic ring-opening dioxygenase family.</text>
</comment>
<dbReference type="GO" id="GO:0016702">
    <property type="term" value="F:oxidoreductase activity, acting on single donors with incorporation of molecular oxygen, incorporation of two atoms of oxygen"/>
    <property type="evidence" value="ECO:0007669"/>
    <property type="project" value="UniProtKB-ARBA"/>
</dbReference>
<keyword evidence="7" id="KW-0223">Dioxygenase</keyword>
<dbReference type="Proteomes" id="UP000244173">
    <property type="component" value="Chromosome"/>
</dbReference>
<dbReference type="GO" id="GO:0008270">
    <property type="term" value="F:zinc ion binding"/>
    <property type="evidence" value="ECO:0007669"/>
    <property type="project" value="InterPro"/>
</dbReference>
<dbReference type="STRING" id="1122240.GCA_000620105_02432"/>
<proteinExistence type="inferred from homology"/>
<dbReference type="EMBL" id="CP028519">
    <property type="protein sequence ID" value="AVY93913.1"/>
    <property type="molecule type" value="Genomic_DNA"/>
</dbReference>
<dbReference type="Pfam" id="PF02900">
    <property type="entry name" value="LigB"/>
    <property type="match status" value="1"/>
</dbReference>
<dbReference type="CDD" id="cd07363">
    <property type="entry name" value="45_DOPA_Dioxygenase"/>
    <property type="match status" value="1"/>
</dbReference>
<accession>A0A2S0P9D1</accession>
<keyword evidence="3" id="KW-0479">Metal-binding</keyword>
<feature type="domain" description="Extradiol ring-cleavage dioxygenase class III enzyme subunit B" evidence="6">
    <location>
        <begin position="7"/>
        <end position="233"/>
    </location>
</feature>
<keyword evidence="4" id="KW-0862">Zinc</keyword>
<evidence type="ECO:0000256" key="4">
    <source>
        <dbReference type="ARBA" id="ARBA00022833"/>
    </source>
</evidence>
<dbReference type="InterPro" id="IPR004183">
    <property type="entry name" value="Xdiol_dOase_suB"/>
</dbReference>
<sequence length="263" mass="28022">MSTLPTLFVSHGSPMLALDTGEIGHAWRTLAASLPRPRAILAVSAHWNTPAPVLSTAAQPATIHDFYGFPAPLYQLQYPAPGAPALAREIVDLLAGAGIEATTDPDYGLDHGAWTPLRELYPQADIPVLQLSVQPRRDPAWHYRVGQALSALPADGVLVLASGSLTHNLRDAMSGLSAQPYVEAFADWMYRTLTAGAVDSALDYRHQAPGATRAHPTDEHLLPLFVALGAAGAGARATRFYHGEDSALSMDSYRFDPVPSATA</sequence>
<comment type="cofactor">
    <cofactor evidence="1">
        <name>Zn(2+)</name>
        <dbReference type="ChEBI" id="CHEBI:29105"/>
    </cofactor>
</comment>
<dbReference type="OrthoDB" id="9790889at2"/>
<dbReference type="GO" id="GO:0008198">
    <property type="term" value="F:ferrous iron binding"/>
    <property type="evidence" value="ECO:0007669"/>
    <property type="project" value="InterPro"/>
</dbReference>
<dbReference type="InterPro" id="IPR014436">
    <property type="entry name" value="Extradiol_dOase_DODA"/>
</dbReference>
<dbReference type="AlphaFoldDB" id="A0A2S0P9D1"/>
<evidence type="ECO:0000256" key="5">
    <source>
        <dbReference type="ARBA" id="ARBA00023002"/>
    </source>
</evidence>
<evidence type="ECO:0000313" key="8">
    <source>
        <dbReference type="Proteomes" id="UP000244173"/>
    </source>
</evidence>
<evidence type="ECO:0000256" key="1">
    <source>
        <dbReference type="ARBA" id="ARBA00001947"/>
    </source>
</evidence>
<keyword evidence="5" id="KW-0560">Oxidoreductase</keyword>